<dbReference type="FunCoup" id="A0A1C7NMC5">
    <property type="interactions" value="1"/>
</dbReference>
<accession>A0A1C7NMC5</accession>
<dbReference type="STRING" id="101091.A0A1C7NMC5"/>
<dbReference type="PANTHER" id="PTHR28086">
    <property type="entry name" value="UPF0662 PROTEIN YPL260W"/>
    <property type="match status" value="1"/>
</dbReference>
<gene>
    <name evidence="1" type="ORF">A0J61_01782</name>
</gene>
<dbReference type="GO" id="GO:0005737">
    <property type="term" value="C:cytoplasm"/>
    <property type="evidence" value="ECO:0007669"/>
    <property type="project" value="TreeGrafter"/>
</dbReference>
<organism evidence="1 2">
    <name type="scientific">Choanephora cucurbitarum</name>
    <dbReference type="NCBI Taxonomy" id="101091"/>
    <lineage>
        <taxon>Eukaryota</taxon>
        <taxon>Fungi</taxon>
        <taxon>Fungi incertae sedis</taxon>
        <taxon>Mucoromycota</taxon>
        <taxon>Mucoromycotina</taxon>
        <taxon>Mucoromycetes</taxon>
        <taxon>Mucorales</taxon>
        <taxon>Mucorineae</taxon>
        <taxon>Choanephoraceae</taxon>
        <taxon>Choanephoroideae</taxon>
        <taxon>Choanephora</taxon>
    </lineage>
</organism>
<keyword evidence="2" id="KW-1185">Reference proteome</keyword>
<dbReference type="Pfam" id="PF10303">
    <property type="entry name" value="DUF2408"/>
    <property type="match status" value="2"/>
</dbReference>
<dbReference type="EMBL" id="LUGH01000061">
    <property type="protein sequence ID" value="OBZ90168.1"/>
    <property type="molecule type" value="Genomic_DNA"/>
</dbReference>
<sequence length="430" mass="49235">MLTVPNEEIPVLESLITIRHKLSALKKDRESYPDADVVTSLYKETEKQVEKINEIRIGDVWNTASRNRLNDVLDDIMALLSLFFMSLGRNRESPAVYVQLVTVERYLDQLSHMGIYTDTILLENQGRLKDIETILFADSSGSCFVELLKHKLKICKETLSLLLSNVQDVSESLKLPRKPLHEELVELRRKLSLLAQQPNGYTAAEVDQIQEKLREYDQMKIELFRSNPKGRELIEGLLEQLHEETQDMKASTNSVSESLAPIVERLKQIKLQLERLALTHKWTLRETDLYTFHLQLQEVEKLRRDGKFTDPASDTVPEGQAVVNFLLRGCYRIMAKMLSENVPVAEALMPVHNQLSTVRRCLVEVTKWGKPDSVRDLYPYQMKLASIDNMRINGTFCDEEGNIPEGQAVCVALLNECYDILHELIALADA</sequence>
<dbReference type="InParanoid" id="A0A1C7NMC5"/>
<dbReference type="Proteomes" id="UP000093000">
    <property type="component" value="Unassembled WGS sequence"/>
</dbReference>
<dbReference type="PANTHER" id="PTHR28086:SF1">
    <property type="entry name" value="CU(2+) SUPPRESSING AND BLEOMYCIN SENSITIVE PROTEIN 1"/>
    <property type="match status" value="1"/>
</dbReference>
<protein>
    <submittedName>
        <fullName evidence="1">Uncharacterized protein</fullName>
    </submittedName>
</protein>
<dbReference type="AlphaFoldDB" id="A0A1C7NMC5"/>
<dbReference type="OrthoDB" id="2011986at2759"/>
<proteinExistence type="predicted"/>
<reference evidence="1 2" key="1">
    <citation type="submission" date="2016-03" db="EMBL/GenBank/DDBJ databases">
        <title>Choanephora cucurbitarum.</title>
        <authorList>
            <person name="Min B."/>
            <person name="Park H."/>
            <person name="Park J.-H."/>
            <person name="Shin H.-D."/>
            <person name="Choi I.-G."/>
        </authorList>
    </citation>
    <scope>NUCLEOTIDE SEQUENCE [LARGE SCALE GENOMIC DNA]</scope>
    <source>
        <strain evidence="1 2">KUS-F28377</strain>
    </source>
</reference>
<name>A0A1C7NMC5_9FUNG</name>
<comment type="caution">
    <text evidence="1">The sequence shown here is derived from an EMBL/GenBank/DDBJ whole genome shotgun (WGS) entry which is preliminary data.</text>
</comment>
<dbReference type="InterPro" id="IPR018810">
    <property type="entry name" value="UPF0662"/>
</dbReference>
<dbReference type="GO" id="GO:0005634">
    <property type="term" value="C:nucleus"/>
    <property type="evidence" value="ECO:0007669"/>
    <property type="project" value="TreeGrafter"/>
</dbReference>
<evidence type="ECO:0000313" key="2">
    <source>
        <dbReference type="Proteomes" id="UP000093000"/>
    </source>
</evidence>
<evidence type="ECO:0000313" key="1">
    <source>
        <dbReference type="EMBL" id="OBZ90168.1"/>
    </source>
</evidence>